<keyword evidence="1" id="KW-0472">Membrane</keyword>
<feature type="transmembrane region" description="Helical" evidence="1">
    <location>
        <begin position="46"/>
        <end position="64"/>
    </location>
</feature>
<name>A0A485KP59_9STRA</name>
<dbReference type="EMBL" id="CAADRA010005195">
    <property type="protein sequence ID" value="VFT86834.1"/>
    <property type="molecule type" value="Genomic_DNA"/>
</dbReference>
<feature type="transmembrane region" description="Helical" evidence="1">
    <location>
        <begin position="128"/>
        <end position="146"/>
    </location>
</feature>
<proteinExistence type="predicted"/>
<dbReference type="InterPro" id="IPR044926">
    <property type="entry name" value="RGS_subdomain_2"/>
</dbReference>
<protein>
    <submittedName>
        <fullName evidence="4">Aste57867_9956 protein</fullName>
    </submittedName>
</protein>
<feature type="transmembrane region" description="Helical" evidence="1">
    <location>
        <begin position="70"/>
        <end position="89"/>
    </location>
</feature>
<reference evidence="3" key="2">
    <citation type="submission" date="2019-06" db="EMBL/GenBank/DDBJ databases">
        <title>Genomics analysis of Aphanomyces spp. identifies a new class of oomycete effector associated with host adaptation.</title>
        <authorList>
            <person name="Gaulin E."/>
        </authorList>
    </citation>
    <scope>NUCLEOTIDE SEQUENCE</scope>
    <source>
        <strain evidence="3">CBS 578.67</strain>
    </source>
</reference>
<keyword evidence="5" id="KW-1185">Reference proteome</keyword>
<dbReference type="EMBL" id="VJMH01005174">
    <property type="protein sequence ID" value="KAF0699486.1"/>
    <property type="molecule type" value="Genomic_DNA"/>
</dbReference>
<dbReference type="SUPFAM" id="SSF48097">
    <property type="entry name" value="Regulator of G-protein signaling, RGS"/>
    <property type="match status" value="1"/>
</dbReference>
<dbReference type="OrthoDB" id="60887at2759"/>
<evidence type="ECO:0000313" key="4">
    <source>
        <dbReference type="EMBL" id="VFT86834.1"/>
    </source>
</evidence>
<feature type="transmembrane region" description="Helical" evidence="1">
    <location>
        <begin position="166"/>
        <end position="186"/>
    </location>
</feature>
<feature type="domain" description="RGS" evidence="2">
    <location>
        <begin position="289"/>
        <end position="348"/>
    </location>
</feature>
<dbReference type="AlphaFoldDB" id="A0A485KP59"/>
<dbReference type="PROSITE" id="PS50132">
    <property type="entry name" value="RGS"/>
    <property type="match status" value="1"/>
</dbReference>
<evidence type="ECO:0000313" key="5">
    <source>
        <dbReference type="Proteomes" id="UP000332933"/>
    </source>
</evidence>
<feature type="transmembrane region" description="Helical" evidence="1">
    <location>
        <begin position="230"/>
        <end position="250"/>
    </location>
</feature>
<dbReference type="Gene3D" id="1.10.167.10">
    <property type="entry name" value="Regulator of G-protein Signalling 4, domain 2"/>
    <property type="match status" value="1"/>
</dbReference>
<feature type="transmembrane region" description="Helical" evidence="1">
    <location>
        <begin position="12"/>
        <end position="30"/>
    </location>
</feature>
<evidence type="ECO:0000313" key="3">
    <source>
        <dbReference type="EMBL" id="KAF0699486.1"/>
    </source>
</evidence>
<organism evidence="4 5">
    <name type="scientific">Aphanomyces stellatus</name>
    <dbReference type="NCBI Taxonomy" id="120398"/>
    <lineage>
        <taxon>Eukaryota</taxon>
        <taxon>Sar</taxon>
        <taxon>Stramenopiles</taxon>
        <taxon>Oomycota</taxon>
        <taxon>Saprolegniomycetes</taxon>
        <taxon>Saprolegniales</taxon>
        <taxon>Verrucalvaceae</taxon>
        <taxon>Aphanomyces</taxon>
    </lineage>
</organism>
<reference evidence="4 5" key="1">
    <citation type="submission" date="2019-03" db="EMBL/GenBank/DDBJ databases">
        <authorList>
            <person name="Gaulin E."/>
            <person name="Dumas B."/>
        </authorList>
    </citation>
    <scope>NUCLEOTIDE SEQUENCE [LARGE SCALE GENOMIC DNA]</scope>
    <source>
        <strain evidence="4">CBS 568.67</strain>
    </source>
</reference>
<keyword evidence="1" id="KW-0812">Transmembrane</keyword>
<evidence type="ECO:0000259" key="2">
    <source>
        <dbReference type="PROSITE" id="PS50132"/>
    </source>
</evidence>
<keyword evidence="1" id="KW-1133">Transmembrane helix</keyword>
<evidence type="ECO:0000256" key="1">
    <source>
        <dbReference type="SAM" id="Phobius"/>
    </source>
</evidence>
<accession>A0A485KP59</accession>
<dbReference type="InterPro" id="IPR016137">
    <property type="entry name" value="RGS"/>
</dbReference>
<gene>
    <name evidence="4" type="primary">Aste57867_9956</name>
    <name evidence="3" type="ORF">As57867_009917</name>
    <name evidence="4" type="ORF">ASTE57867_9956</name>
</gene>
<dbReference type="Proteomes" id="UP000332933">
    <property type="component" value="Unassembled WGS sequence"/>
</dbReference>
<dbReference type="InterPro" id="IPR036305">
    <property type="entry name" value="RGS_sf"/>
</dbReference>
<sequence length="439" mass="50270">MSSLVLPMLPLLFSWISCLYMPMALLLYLYHSSHSCIRYRRPDRTAFPALCVMLCAHSMPILIFVNAHCLLYVIWFVLALCSMVSYLLLQLSLVVTFKITELLAEPTRATAATALRMIRFRWFLHPRIQSSIWLAANILFAAPVFYPYDINALLITVEGSCFGPVAWNVVLSEFAIIGLVSIVLAVQVSQVVDNFGLRGSFLSTAKGGVLCILFQLVLSAGWYLDNWTWLATYHVVGVTACVPPHVFFYYNILAPLRQALFPSPFRQRIVVLSASIHMHPHLYPQHLSLFHDFLRHPDGFRAFLEFSRTELTVERLLAWQAIVQYQDAPSFRRANAVFDECLATHCIYATSVGTNWRPFYQMQRPMWHPATPAAPALFDRVLRDLEGLMHQDQLGRFLAHPSGCLAWHDFLDRRRTLEKLDQVMTIVSKQSLPRAMKQY</sequence>